<protein>
    <submittedName>
        <fullName evidence="1">Uncharacterized protein</fullName>
    </submittedName>
</protein>
<organism evidence="1 2">
    <name type="scientific">Sphingomonas paeninsulae</name>
    <dbReference type="NCBI Taxonomy" id="2319844"/>
    <lineage>
        <taxon>Bacteria</taxon>
        <taxon>Pseudomonadati</taxon>
        <taxon>Pseudomonadota</taxon>
        <taxon>Alphaproteobacteria</taxon>
        <taxon>Sphingomonadales</taxon>
        <taxon>Sphingomonadaceae</taxon>
        <taxon>Sphingomonas</taxon>
    </lineage>
</organism>
<gene>
    <name evidence="1" type="ORF">D3Y57_16535</name>
</gene>
<evidence type="ECO:0000313" key="1">
    <source>
        <dbReference type="EMBL" id="AYJ88075.1"/>
    </source>
</evidence>
<dbReference type="OrthoDB" id="7425063at2"/>
<sequence length="205" mass="21499">MVAALALLGACAHTGEIDETGGITASRSACPAVAIPANTGDVTLFNPANSRDSTALDMVATITKLRDTCGDAGTDVTAAATFEVEARRISSVGARDIVLPYFVTIMRGGDTVVAKRISHVALHFNDGQLRTTATASGGAVIDRASATLPQEIQDKLQRKRKAKDADASIDPLSQPDVRAAVARVSFEVLVGFQLTSEQLQYNATR</sequence>
<dbReference type="EMBL" id="CP032829">
    <property type="protein sequence ID" value="AYJ88075.1"/>
    <property type="molecule type" value="Genomic_DNA"/>
</dbReference>
<dbReference type="KEGG" id="spha:D3Y57_16535"/>
<dbReference type="Proteomes" id="UP000276254">
    <property type="component" value="Chromosome"/>
</dbReference>
<keyword evidence="2" id="KW-1185">Reference proteome</keyword>
<dbReference type="AlphaFoldDB" id="A0A494TSM3"/>
<name>A0A494TSM3_SPHPE</name>
<accession>A0A494TSM3</accession>
<reference evidence="1 2" key="1">
    <citation type="submission" date="2018-09" db="EMBL/GenBank/DDBJ databases">
        <title>Sphingomonas peninsula sp. nov., isolated from fildes peninsula, Antarctic soil.</title>
        <authorList>
            <person name="Yingchao G."/>
        </authorList>
    </citation>
    <scope>NUCLEOTIDE SEQUENCE [LARGE SCALE GENOMIC DNA]</scope>
    <source>
        <strain evidence="1 2">YZ-8</strain>
    </source>
</reference>
<evidence type="ECO:0000313" key="2">
    <source>
        <dbReference type="Proteomes" id="UP000276254"/>
    </source>
</evidence>
<proteinExistence type="predicted"/>